<feature type="compositionally biased region" description="Polar residues" evidence="1">
    <location>
        <begin position="40"/>
        <end position="50"/>
    </location>
</feature>
<accession>S3D1P8</accession>
<dbReference type="HOGENOM" id="CLU_2441435_0_0_1"/>
<evidence type="ECO:0000313" key="3">
    <source>
        <dbReference type="Proteomes" id="UP000016923"/>
    </source>
</evidence>
<dbReference type="EMBL" id="KE148151">
    <property type="protein sequence ID" value="EPE07170.1"/>
    <property type="molecule type" value="Genomic_DNA"/>
</dbReference>
<dbReference type="AlphaFoldDB" id="S3D1P8"/>
<organism evidence="2 3">
    <name type="scientific">Ophiostoma piceae (strain UAMH 11346)</name>
    <name type="common">Sap stain fungus</name>
    <dbReference type="NCBI Taxonomy" id="1262450"/>
    <lineage>
        <taxon>Eukaryota</taxon>
        <taxon>Fungi</taxon>
        <taxon>Dikarya</taxon>
        <taxon>Ascomycota</taxon>
        <taxon>Pezizomycotina</taxon>
        <taxon>Sordariomycetes</taxon>
        <taxon>Sordariomycetidae</taxon>
        <taxon>Ophiostomatales</taxon>
        <taxon>Ophiostomataceae</taxon>
        <taxon>Ophiostoma</taxon>
    </lineage>
</organism>
<feature type="compositionally biased region" description="Acidic residues" evidence="1">
    <location>
        <begin position="64"/>
        <end position="73"/>
    </location>
</feature>
<feature type="region of interest" description="Disordered" evidence="1">
    <location>
        <begin position="1"/>
        <end position="90"/>
    </location>
</feature>
<name>S3D1P8_OPHP1</name>
<feature type="compositionally biased region" description="Basic and acidic residues" evidence="1">
    <location>
        <begin position="15"/>
        <end position="28"/>
    </location>
</feature>
<gene>
    <name evidence="2" type="ORF">F503_07821</name>
</gene>
<proteinExistence type="predicted"/>
<sequence>MLTQHWPLTIGQGDWETKKEGPEDKIAPERVCLVPAGPQTGHSIPTTTYFQKEHRRQYRHRDDEHDDDDDDDDSSRTSTDDDDNASSVSR</sequence>
<evidence type="ECO:0000256" key="1">
    <source>
        <dbReference type="SAM" id="MobiDB-lite"/>
    </source>
</evidence>
<reference evidence="2 3" key="1">
    <citation type="journal article" date="2013" name="BMC Genomics">
        <title>The genome and transcriptome of the pine saprophyte Ophiostoma piceae, and a comparison with the bark beetle-associated pine pathogen Grosmannia clavigera.</title>
        <authorList>
            <person name="Haridas S."/>
            <person name="Wang Y."/>
            <person name="Lim L."/>
            <person name="Massoumi Alamouti S."/>
            <person name="Jackman S."/>
            <person name="Docking R."/>
            <person name="Robertson G."/>
            <person name="Birol I."/>
            <person name="Bohlmann J."/>
            <person name="Breuil C."/>
        </authorList>
    </citation>
    <scope>NUCLEOTIDE SEQUENCE [LARGE SCALE GENOMIC DNA]</scope>
    <source>
        <strain evidence="2 3">UAMH 11346</strain>
    </source>
</reference>
<evidence type="ECO:0000313" key="2">
    <source>
        <dbReference type="EMBL" id="EPE07170.1"/>
    </source>
</evidence>
<dbReference type="Proteomes" id="UP000016923">
    <property type="component" value="Unassembled WGS sequence"/>
</dbReference>
<keyword evidence="3" id="KW-1185">Reference proteome</keyword>
<dbReference type="VEuPathDB" id="FungiDB:F503_07821"/>
<protein>
    <submittedName>
        <fullName evidence="2">Uncharacterized protein</fullName>
    </submittedName>
</protein>